<dbReference type="Proteomes" id="UP000775547">
    <property type="component" value="Unassembled WGS sequence"/>
</dbReference>
<accession>A0A9P7GKM0</accession>
<reference evidence="4" key="1">
    <citation type="submission" date="2020-07" db="EMBL/GenBank/DDBJ databases">
        <authorList>
            <person name="Nieuwenhuis M."/>
            <person name="Van De Peppel L.J.J."/>
        </authorList>
    </citation>
    <scope>NUCLEOTIDE SEQUENCE</scope>
    <source>
        <strain evidence="4">AP01</strain>
        <tissue evidence="4">Mycelium</tissue>
    </source>
</reference>
<feature type="compositionally biased region" description="Basic and acidic residues" evidence="3">
    <location>
        <begin position="120"/>
        <end position="144"/>
    </location>
</feature>
<sequence length="342" mass="37917">MTYGRPTIAGRDHGYLFDRRHIGRDLREEWGIPEAADDDDSLVTCVRRFGRPKQTGGERRNRRPEHITGARMSGSNGHEVLLSFSGDGVYLYSTYDDPESEESAHSSPAPLLPSNAKRRRIDDVDTEARKASDPRAMDVDEDHPSPVMDIDSNATEPSENRSNEEHEDDDENEEDDDEEGSFLEIVGVNEANEEDCYPGIPVVYPRRRYTGARNVATIKDVSFFGPNDEFIASGSDDGNFFVWHKDSGVLRGIYEGDGAVVNMVEGHPHLPLVAVSGIDTTIKLFAPTNGPSQFSRLENSAHIMEVNARQSRTIRYSFAALLAEARLAMGADSAATPECRNQ</sequence>
<dbReference type="PANTHER" id="PTHR15574:SF40">
    <property type="entry name" value="WD AND TETRATRICOPEPTIDE REPEATS PROTEIN 1"/>
    <property type="match status" value="1"/>
</dbReference>
<keyword evidence="5" id="KW-1185">Reference proteome</keyword>
<evidence type="ECO:0000256" key="1">
    <source>
        <dbReference type="ARBA" id="ARBA00022574"/>
    </source>
</evidence>
<feature type="compositionally biased region" description="Basic and acidic residues" evidence="3">
    <location>
        <begin position="56"/>
        <end position="68"/>
    </location>
</feature>
<dbReference type="EMBL" id="JABCKV010000001">
    <property type="protein sequence ID" value="KAG5649030.1"/>
    <property type="molecule type" value="Genomic_DNA"/>
</dbReference>
<dbReference type="GO" id="GO:0005737">
    <property type="term" value="C:cytoplasm"/>
    <property type="evidence" value="ECO:0007669"/>
    <property type="project" value="TreeGrafter"/>
</dbReference>
<evidence type="ECO:0000313" key="4">
    <source>
        <dbReference type="EMBL" id="KAG5649030.1"/>
    </source>
</evidence>
<protein>
    <recommendedName>
        <fullName evidence="6">WD40 repeat-like protein</fullName>
    </recommendedName>
</protein>
<dbReference type="InterPro" id="IPR036322">
    <property type="entry name" value="WD40_repeat_dom_sf"/>
</dbReference>
<organism evidence="4 5">
    <name type="scientific">Asterophora parasitica</name>
    <dbReference type="NCBI Taxonomy" id="117018"/>
    <lineage>
        <taxon>Eukaryota</taxon>
        <taxon>Fungi</taxon>
        <taxon>Dikarya</taxon>
        <taxon>Basidiomycota</taxon>
        <taxon>Agaricomycotina</taxon>
        <taxon>Agaricomycetes</taxon>
        <taxon>Agaricomycetidae</taxon>
        <taxon>Agaricales</taxon>
        <taxon>Tricholomatineae</taxon>
        <taxon>Lyophyllaceae</taxon>
        <taxon>Asterophora</taxon>
    </lineage>
</organism>
<feature type="compositionally biased region" description="Acidic residues" evidence="3">
    <location>
        <begin position="165"/>
        <end position="179"/>
    </location>
</feature>
<dbReference type="Gene3D" id="2.130.10.10">
    <property type="entry name" value="YVTN repeat-like/Quinoprotein amine dehydrogenase"/>
    <property type="match status" value="1"/>
</dbReference>
<dbReference type="InterPro" id="IPR045151">
    <property type="entry name" value="DCAF8"/>
</dbReference>
<reference evidence="4" key="2">
    <citation type="submission" date="2021-10" db="EMBL/GenBank/DDBJ databases">
        <title>Phylogenomics reveals ancestral predisposition of the termite-cultivated fungus Termitomyces towards a domesticated lifestyle.</title>
        <authorList>
            <person name="Auxier B."/>
            <person name="Grum-Grzhimaylo A."/>
            <person name="Cardenas M.E."/>
            <person name="Lodge J.D."/>
            <person name="Laessoe T."/>
            <person name="Pedersen O."/>
            <person name="Smith M.E."/>
            <person name="Kuyper T.W."/>
            <person name="Franco-Molano E.A."/>
            <person name="Baroni T.J."/>
            <person name="Aanen D.K."/>
        </authorList>
    </citation>
    <scope>NUCLEOTIDE SEQUENCE</scope>
    <source>
        <strain evidence="4">AP01</strain>
        <tissue evidence="4">Mycelium</tissue>
    </source>
</reference>
<dbReference type="AlphaFoldDB" id="A0A9P7GKM0"/>
<dbReference type="SMART" id="SM00320">
    <property type="entry name" value="WD40"/>
    <property type="match status" value="2"/>
</dbReference>
<comment type="caution">
    <text evidence="4">The sequence shown here is derived from an EMBL/GenBank/DDBJ whole genome shotgun (WGS) entry which is preliminary data.</text>
</comment>
<feature type="compositionally biased region" description="Low complexity" evidence="3">
    <location>
        <begin position="105"/>
        <end position="114"/>
    </location>
</feature>
<name>A0A9P7GKM0_9AGAR</name>
<dbReference type="GO" id="GO:0045717">
    <property type="term" value="P:negative regulation of fatty acid biosynthetic process"/>
    <property type="evidence" value="ECO:0007669"/>
    <property type="project" value="TreeGrafter"/>
</dbReference>
<dbReference type="SUPFAM" id="SSF50978">
    <property type="entry name" value="WD40 repeat-like"/>
    <property type="match status" value="1"/>
</dbReference>
<feature type="region of interest" description="Disordered" evidence="3">
    <location>
        <begin position="49"/>
        <end position="79"/>
    </location>
</feature>
<evidence type="ECO:0000313" key="5">
    <source>
        <dbReference type="Proteomes" id="UP000775547"/>
    </source>
</evidence>
<keyword evidence="2" id="KW-0677">Repeat</keyword>
<dbReference type="GO" id="GO:0080008">
    <property type="term" value="C:Cul4-RING E3 ubiquitin ligase complex"/>
    <property type="evidence" value="ECO:0007669"/>
    <property type="project" value="TreeGrafter"/>
</dbReference>
<dbReference type="OrthoDB" id="2414538at2759"/>
<proteinExistence type="predicted"/>
<dbReference type="PANTHER" id="PTHR15574">
    <property type="entry name" value="WD REPEAT DOMAIN-CONTAINING FAMILY"/>
    <property type="match status" value="1"/>
</dbReference>
<feature type="region of interest" description="Disordered" evidence="3">
    <location>
        <begin position="95"/>
        <end position="179"/>
    </location>
</feature>
<keyword evidence="1" id="KW-0853">WD repeat</keyword>
<evidence type="ECO:0000256" key="2">
    <source>
        <dbReference type="ARBA" id="ARBA00022737"/>
    </source>
</evidence>
<evidence type="ECO:0000256" key="3">
    <source>
        <dbReference type="SAM" id="MobiDB-lite"/>
    </source>
</evidence>
<gene>
    <name evidence="4" type="ORF">DXG03_000379</name>
</gene>
<dbReference type="Pfam" id="PF00400">
    <property type="entry name" value="WD40"/>
    <property type="match status" value="1"/>
</dbReference>
<dbReference type="InterPro" id="IPR001680">
    <property type="entry name" value="WD40_rpt"/>
</dbReference>
<dbReference type="InterPro" id="IPR015943">
    <property type="entry name" value="WD40/YVTN_repeat-like_dom_sf"/>
</dbReference>
<evidence type="ECO:0008006" key="6">
    <source>
        <dbReference type="Google" id="ProtNLM"/>
    </source>
</evidence>